<organism evidence="6 7">
    <name type="scientific">Inhella gelatinilytica</name>
    <dbReference type="NCBI Taxonomy" id="2795030"/>
    <lineage>
        <taxon>Bacteria</taxon>
        <taxon>Pseudomonadati</taxon>
        <taxon>Pseudomonadota</taxon>
        <taxon>Betaproteobacteria</taxon>
        <taxon>Burkholderiales</taxon>
        <taxon>Sphaerotilaceae</taxon>
        <taxon>Inhella</taxon>
    </lineage>
</organism>
<comment type="caution">
    <text evidence="6">The sequence shown here is derived from an EMBL/GenBank/DDBJ whole genome shotgun (WGS) entry which is preliminary data.</text>
</comment>
<keyword evidence="2" id="KW-0697">Rotamase</keyword>
<dbReference type="GO" id="GO:0003755">
    <property type="term" value="F:peptidyl-prolyl cis-trans isomerase activity"/>
    <property type="evidence" value="ECO:0007669"/>
    <property type="project" value="UniProtKB-KW"/>
</dbReference>
<feature type="domain" description="PPIase cyclophilin-type" evidence="5">
    <location>
        <begin position="36"/>
        <end position="170"/>
    </location>
</feature>
<keyword evidence="4" id="KW-0732">Signal</keyword>
<evidence type="ECO:0000256" key="1">
    <source>
        <dbReference type="ARBA" id="ARBA00013194"/>
    </source>
</evidence>
<name>A0A931IZ65_9BURK</name>
<dbReference type="Gene3D" id="2.40.100.10">
    <property type="entry name" value="Cyclophilin-like"/>
    <property type="match status" value="1"/>
</dbReference>
<evidence type="ECO:0000259" key="5">
    <source>
        <dbReference type="PROSITE" id="PS50072"/>
    </source>
</evidence>
<keyword evidence="3 6" id="KW-0413">Isomerase</keyword>
<evidence type="ECO:0000256" key="4">
    <source>
        <dbReference type="SAM" id="SignalP"/>
    </source>
</evidence>
<dbReference type="EC" id="5.2.1.8" evidence="1"/>
<keyword evidence="7" id="KW-1185">Reference proteome</keyword>
<feature type="signal peptide" evidence="4">
    <location>
        <begin position="1"/>
        <end position="22"/>
    </location>
</feature>
<dbReference type="Proteomes" id="UP000620139">
    <property type="component" value="Unassembled WGS sequence"/>
</dbReference>
<dbReference type="InterPro" id="IPR044666">
    <property type="entry name" value="Cyclophilin_A-like"/>
</dbReference>
<protein>
    <recommendedName>
        <fullName evidence="1">peptidylprolyl isomerase</fullName>
        <ecNumber evidence="1">5.2.1.8</ecNumber>
    </recommendedName>
</protein>
<dbReference type="SUPFAM" id="SSF50891">
    <property type="entry name" value="Cyclophilin-like"/>
    <property type="match status" value="1"/>
</dbReference>
<reference evidence="6" key="1">
    <citation type="submission" date="2020-12" db="EMBL/GenBank/DDBJ databases">
        <title>The genome sequence of Inhella sp. 4Y17.</title>
        <authorList>
            <person name="Liu Y."/>
        </authorList>
    </citation>
    <scope>NUCLEOTIDE SEQUENCE</scope>
    <source>
        <strain evidence="6">4Y10</strain>
    </source>
</reference>
<dbReference type="RefSeq" id="WP_198101307.1">
    <property type="nucleotide sequence ID" value="NZ_JAEDAL010000006.1"/>
</dbReference>
<sequence>MNVLKSCLAALSAALLSTTLAAQTPKTLVRVTTDRGPVDLLLYDNDAPKTVTNFLNYVRRGAYDSSFFHRLASGFVLQGGGFRYNDATTPRATAIPADPAVQNEFSPSRSNVRGTIAMAKLGGNPDSATNQWFINLGNNAGNLDGQNGGFTVFGRVTSASLPVVDALAALNGVNAQGCSGVMGVAAGAVGELPLSKALSSMTCNAIYADNLVMMRSVRELPRSTVSSADRIFNYLEAAFPQYANPANPATLFFDGYTFRHYTGPNSYVGAKDGVMYFLIPSLSPNIIAFGSVADWLKTATDAGY</sequence>
<dbReference type="PROSITE" id="PS50072">
    <property type="entry name" value="CSA_PPIASE_2"/>
    <property type="match status" value="1"/>
</dbReference>
<evidence type="ECO:0000313" key="7">
    <source>
        <dbReference type="Proteomes" id="UP000620139"/>
    </source>
</evidence>
<dbReference type="PANTHER" id="PTHR45625">
    <property type="entry name" value="PEPTIDYL-PROLYL CIS-TRANS ISOMERASE-RELATED"/>
    <property type="match status" value="1"/>
</dbReference>
<proteinExistence type="predicted"/>
<evidence type="ECO:0000256" key="3">
    <source>
        <dbReference type="ARBA" id="ARBA00023235"/>
    </source>
</evidence>
<dbReference type="AlphaFoldDB" id="A0A931IZ65"/>
<gene>
    <name evidence="6" type="ORF">I7X43_12665</name>
</gene>
<dbReference type="PRINTS" id="PR00153">
    <property type="entry name" value="CSAPPISMRASE"/>
</dbReference>
<evidence type="ECO:0000256" key="2">
    <source>
        <dbReference type="ARBA" id="ARBA00023110"/>
    </source>
</evidence>
<dbReference type="EMBL" id="JAEDAL010000006">
    <property type="protein sequence ID" value="MBH9553695.1"/>
    <property type="molecule type" value="Genomic_DNA"/>
</dbReference>
<dbReference type="InterPro" id="IPR029000">
    <property type="entry name" value="Cyclophilin-like_dom_sf"/>
</dbReference>
<evidence type="ECO:0000313" key="6">
    <source>
        <dbReference type="EMBL" id="MBH9553695.1"/>
    </source>
</evidence>
<accession>A0A931IZ65</accession>
<dbReference type="Pfam" id="PF00160">
    <property type="entry name" value="Pro_isomerase"/>
    <property type="match status" value="1"/>
</dbReference>
<feature type="chain" id="PRO_5037786245" description="peptidylprolyl isomerase" evidence="4">
    <location>
        <begin position="23"/>
        <end position="304"/>
    </location>
</feature>
<dbReference type="PANTHER" id="PTHR45625:SF4">
    <property type="entry name" value="PEPTIDYLPROLYL ISOMERASE DOMAIN AND WD REPEAT-CONTAINING PROTEIN 1"/>
    <property type="match status" value="1"/>
</dbReference>
<dbReference type="InterPro" id="IPR002130">
    <property type="entry name" value="Cyclophilin-type_PPIase_dom"/>
</dbReference>